<dbReference type="InterPro" id="IPR001584">
    <property type="entry name" value="Integrase_cat-core"/>
</dbReference>
<reference evidence="3" key="1">
    <citation type="submission" date="2016-10" db="EMBL/GenBank/DDBJ databases">
        <title>Sequence of Gallionella enrichment culture.</title>
        <authorList>
            <person name="Poehlein A."/>
            <person name="Muehling M."/>
            <person name="Daniel R."/>
        </authorList>
    </citation>
    <scope>NUCLEOTIDE SEQUENCE</scope>
</reference>
<dbReference type="Gene3D" id="3.30.420.10">
    <property type="entry name" value="Ribonuclease H-like superfamily/Ribonuclease H"/>
    <property type="match status" value="1"/>
</dbReference>
<dbReference type="InterPro" id="IPR012337">
    <property type="entry name" value="RNaseH-like_sf"/>
</dbReference>
<evidence type="ECO:0000256" key="1">
    <source>
        <dbReference type="SAM" id="MobiDB-lite"/>
    </source>
</evidence>
<dbReference type="GO" id="GO:0015074">
    <property type="term" value="P:DNA integration"/>
    <property type="evidence" value="ECO:0007669"/>
    <property type="project" value="InterPro"/>
</dbReference>
<dbReference type="PROSITE" id="PS50994">
    <property type="entry name" value="INTEGRASE"/>
    <property type="match status" value="1"/>
</dbReference>
<evidence type="ECO:0000259" key="2">
    <source>
        <dbReference type="PROSITE" id="PS50994"/>
    </source>
</evidence>
<dbReference type="PANTHER" id="PTHR35004:SF6">
    <property type="entry name" value="TRANSPOSASE"/>
    <property type="match status" value="1"/>
</dbReference>
<dbReference type="InterPro" id="IPR036397">
    <property type="entry name" value="RNaseH_sf"/>
</dbReference>
<dbReference type="SUPFAM" id="SSF53098">
    <property type="entry name" value="Ribonuclease H-like"/>
    <property type="match status" value="1"/>
</dbReference>
<accession>A0A1J5PV28</accession>
<feature type="domain" description="Integrase catalytic" evidence="2">
    <location>
        <begin position="253"/>
        <end position="460"/>
    </location>
</feature>
<proteinExistence type="predicted"/>
<dbReference type="EMBL" id="MLJW01002206">
    <property type="protein sequence ID" value="OIQ75313.1"/>
    <property type="molecule type" value="Genomic_DNA"/>
</dbReference>
<gene>
    <name evidence="3" type="primary">tnsB_3</name>
    <name evidence="3" type="ORF">GALL_430200</name>
</gene>
<dbReference type="PANTHER" id="PTHR35004">
    <property type="entry name" value="TRANSPOSASE RV3428C-RELATED"/>
    <property type="match status" value="1"/>
</dbReference>
<protein>
    <submittedName>
        <fullName evidence="3">Transposon Tn7 transposition protein TnsB</fullName>
    </submittedName>
</protein>
<comment type="caution">
    <text evidence="3">The sequence shown here is derived from an EMBL/GenBank/DDBJ whole genome shotgun (WGS) entry which is preliminary data.</text>
</comment>
<name>A0A1J5PV28_9ZZZZ</name>
<dbReference type="AlphaFoldDB" id="A0A1J5PV28"/>
<feature type="region of interest" description="Disordered" evidence="1">
    <location>
        <begin position="619"/>
        <end position="668"/>
    </location>
</feature>
<organism evidence="3">
    <name type="scientific">mine drainage metagenome</name>
    <dbReference type="NCBI Taxonomy" id="410659"/>
    <lineage>
        <taxon>unclassified sequences</taxon>
        <taxon>metagenomes</taxon>
        <taxon>ecological metagenomes</taxon>
    </lineage>
</organism>
<sequence length="668" mass="76499">MLRFVFKRGLKIRCGFKEWGLQKKMPNGHLYFETTDGETLSVPQTEFYQKYLKKEWVVVDDGLVDGKVFYEASPRDLQTFSEKQRQKAVRKSEYLAAIIQTSGRFVSTPTQLQPLIQEVAARVHDPKPPSTISVYRWYRRFMNGKSVVNLVDRDEQKGRRSSIGGEVLELLQSMIDEIYLNPQKNPVSAAYENVCGGIKRLNASRPNIAPLTPPSRSKVYRYIKGLEAYSVDVARLGKAEADRRFSIVTGEQITDRLLERWEIDHTPLDLILVVYLDDGLHTIGRPWITVILDKYSRMVMGFYMSLHTPSAQSVMKCLKHSIMPKDEFLAQFDDIKSIWPAHGLPEALVCDNGMDLHASAVVKVCHELGIQLQFCPAKSPKYKGSIERFFRRLNEELIHTLPGTVFSNPKQRGDYPSERMACIDMETLTHIVAKWIVDIYHQTPHKTLKTTPAAKWQEGLQHRAGIELPADPQQLSIIMGIPAQRTLFHYGLEVNGLYYNSQSLQVIRRQHGHNIRVELKYYEDNLGYVHAFDPTHKEYFQVPAIKQEYANGLTLDQHEAINRLLKESGDERAENIFERREELKVLICKAQKGKKMAQRKHGAVLAGVDSERPLGRIHKKIPESQSDIPETVPDPSKVPDPSLALPSLKVTSRHGFPHQNEFWESNHE</sequence>
<dbReference type="GO" id="GO:0003676">
    <property type="term" value="F:nucleic acid binding"/>
    <property type="evidence" value="ECO:0007669"/>
    <property type="project" value="InterPro"/>
</dbReference>
<evidence type="ECO:0000313" key="3">
    <source>
        <dbReference type="EMBL" id="OIQ75313.1"/>
    </source>
</evidence>